<sequence>MSGPWSLAAAATRYRALLRHSHDLRRDGLSLPVMTRKLSKFKMPALPAAANNVQLPAETDEQT</sequence>
<dbReference type="AlphaFoldDB" id="A0A2N9L3J5"/>
<proteinExistence type="predicted"/>
<reference evidence="2" key="1">
    <citation type="submission" date="2018-02" db="EMBL/GenBank/DDBJ databases">
        <authorList>
            <person name="Hausmann B."/>
        </authorList>
    </citation>
    <scope>NUCLEOTIDE SEQUENCE [LARGE SCALE GENOMIC DNA]</scope>
    <source>
        <strain evidence="2">Peat soil MAG SbA5</strain>
    </source>
</reference>
<evidence type="ECO:0000313" key="2">
    <source>
        <dbReference type="Proteomes" id="UP000239735"/>
    </source>
</evidence>
<dbReference type="Proteomes" id="UP000239735">
    <property type="component" value="Unassembled WGS sequence"/>
</dbReference>
<accession>A0A2N9L3J5</accession>
<gene>
    <name evidence="1" type="ORF">SBA5_1150012</name>
</gene>
<dbReference type="EMBL" id="OKRB01000019">
    <property type="protein sequence ID" value="SPE17896.1"/>
    <property type="molecule type" value="Genomic_DNA"/>
</dbReference>
<protein>
    <submittedName>
        <fullName evidence="1">Uncharacterized protein</fullName>
    </submittedName>
</protein>
<organism evidence="1 2">
    <name type="scientific">Candidatus Sulfuritelmatomonas gaucii</name>
    <dbReference type="NCBI Taxonomy" id="2043161"/>
    <lineage>
        <taxon>Bacteria</taxon>
        <taxon>Pseudomonadati</taxon>
        <taxon>Acidobacteriota</taxon>
        <taxon>Terriglobia</taxon>
        <taxon>Terriglobales</taxon>
        <taxon>Acidobacteriaceae</taxon>
        <taxon>Candidatus Sulfuritelmatomonas</taxon>
    </lineage>
</organism>
<evidence type="ECO:0000313" key="1">
    <source>
        <dbReference type="EMBL" id="SPE17896.1"/>
    </source>
</evidence>
<name>A0A2N9L3J5_9BACT</name>